<dbReference type="InterPro" id="IPR007375">
    <property type="entry name" value="SoxG"/>
</dbReference>
<dbReference type="Pfam" id="PF04268">
    <property type="entry name" value="SoxG"/>
    <property type="match status" value="1"/>
</dbReference>
<protein>
    <submittedName>
        <fullName evidence="2">Sarcosine oxidase subunit gamma</fullName>
        <ecNumber evidence="2">1.5.3.1</ecNumber>
    </submittedName>
</protein>
<evidence type="ECO:0000256" key="1">
    <source>
        <dbReference type="SAM" id="MobiDB-lite"/>
    </source>
</evidence>
<gene>
    <name evidence="2" type="ORF">J2S73_004170</name>
</gene>
<keyword evidence="2" id="KW-0560">Oxidoreductase</keyword>
<feature type="region of interest" description="Disordered" evidence="1">
    <location>
        <begin position="1"/>
        <end position="21"/>
    </location>
</feature>
<sequence>MAEMEDVFRGRLSPGRQGGRSTATPIRIAAIAGVSAAQIQAWPGKREGVAAALSGCGIALPTERDLTCDGGRICGRIAPGRFLVLSDRPVADVTEAVASDIGAVADLSHARAGVRIAGDRVEDLLAKAAAIPFDATGFPPGTLAQTSIHHMGCLIVRRTEDTFDLYVLTSFAVSFADWLTDAAREFGWATGPAVSLALKAEPVHG</sequence>
<proteinExistence type="predicted"/>
<evidence type="ECO:0000313" key="2">
    <source>
        <dbReference type="EMBL" id="MDQ0317684.1"/>
    </source>
</evidence>
<dbReference type="InterPro" id="IPR027266">
    <property type="entry name" value="TrmE/GcvT-like"/>
</dbReference>
<organism evidence="2 3">
    <name type="scientific">Amorphus orientalis</name>
    <dbReference type="NCBI Taxonomy" id="649198"/>
    <lineage>
        <taxon>Bacteria</taxon>
        <taxon>Pseudomonadati</taxon>
        <taxon>Pseudomonadota</taxon>
        <taxon>Alphaproteobacteria</taxon>
        <taxon>Hyphomicrobiales</taxon>
        <taxon>Amorphaceae</taxon>
        <taxon>Amorphus</taxon>
    </lineage>
</organism>
<dbReference type="AlphaFoldDB" id="A0AAE4AWE4"/>
<evidence type="ECO:0000313" key="3">
    <source>
        <dbReference type="Proteomes" id="UP001229244"/>
    </source>
</evidence>
<dbReference type="Proteomes" id="UP001229244">
    <property type="component" value="Unassembled WGS sequence"/>
</dbReference>
<comment type="caution">
    <text evidence="2">The sequence shown here is derived from an EMBL/GenBank/DDBJ whole genome shotgun (WGS) entry which is preliminary data.</text>
</comment>
<name>A0AAE4AWE4_9HYPH</name>
<dbReference type="EMBL" id="JAUSUL010000007">
    <property type="protein sequence ID" value="MDQ0317684.1"/>
    <property type="molecule type" value="Genomic_DNA"/>
</dbReference>
<dbReference type="RefSeq" id="WP_306887609.1">
    <property type="nucleotide sequence ID" value="NZ_JAUSUL010000007.1"/>
</dbReference>
<dbReference type="Gene3D" id="3.30.70.1520">
    <property type="entry name" value="Heterotetrameric sarcosine oxidase"/>
    <property type="match status" value="1"/>
</dbReference>
<dbReference type="EC" id="1.5.3.1" evidence="2"/>
<accession>A0AAE4AWE4</accession>
<dbReference type="Gene3D" id="3.30.1360.120">
    <property type="entry name" value="Probable tRNA modification gtpase trme, domain 1"/>
    <property type="match status" value="1"/>
</dbReference>
<dbReference type="SUPFAM" id="SSF103025">
    <property type="entry name" value="Folate-binding domain"/>
    <property type="match status" value="1"/>
</dbReference>
<reference evidence="2" key="1">
    <citation type="submission" date="2023-07" db="EMBL/GenBank/DDBJ databases">
        <title>Genomic Encyclopedia of Type Strains, Phase IV (KMG-IV): sequencing the most valuable type-strain genomes for metagenomic binning, comparative biology and taxonomic classification.</title>
        <authorList>
            <person name="Goeker M."/>
        </authorList>
    </citation>
    <scope>NUCLEOTIDE SEQUENCE</scope>
    <source>
        <strain evidence="2">DSM 21202</strain>
    </source>
</reference>
<keyword evidence="3" id="KW-1185">Reference proteome</keyword>
<dbReference type="GO" id="GO:0008115">
    <property type="term" value="F:sarcosine oxidase activity"/>
    <property type="evidence" value="ECO:0007669"/>
    <property type="project" value="UniProtKB-EC"/>
</dbReference>